<gene>
    <name evidence="6" type="primary">adk</name>
</gene>
<feature type="binding site" evidence="6">
    <location>
        <position position="202"/>
    </location>
    <ligand>
        <name>ATP</name>
        <dbReference type="ChEBI" id="CHEBI:30616"/>
    </ligand>
</feature>
<dbReference type="NCBIfam" id="NF001380">
    <property type="entry name" value="PRK00279.1-2"/>
    <property type="match status" value="1"/>
</dbReference>
<dbReference type="NCBIfam" id="NF011100">
    <property type="entry name" value="PRK14527.1"/>
    <property type="match status" value="1"/>
</dbReference>
<dbReference type="GO" id="GO:0004017">
    <property type="term" value="F:AMP kinase activity"/>
    <property type="evidence" value="ECO:0007669"/>
    <property type="project" value="UniProtKB-UniRule"/>
</dbReference>
<evidence type="ECO:0000256" key="4">
    <source>
        <dbReference type="ARBA" id="ARBA00022777"/>
    </source>
</evidence>
<dbReference type="PANTHER" id="PTHR23359">
    <property type="entry name" value="NUCLEOTIDE KINASE"/>
    <property type="match status" value="1"/>
</dbReference>
<keyword evidence="3 6" id="KW-0547">Nucleotide-binding</keyword>
<dbReference type="CDD" id="cd01428">
    <property type="entry name" value="ADK"/>
    <property type="match status" value="1"/>
</dbReference>
<comment type="subcellular location">
    <subcellularLocation>
        <location evidence="6 8">Cytoplasm</location>
    </subcellularLocation>
</comment>
<dbReference type="Pfam" id="PF05191">
    <property type="entry name" value="ADK_lid"/>
    <property type="match status" value="1"/>
</dbReference>
<comment type="caution">
    <text evidence="6">Lacks conserved residue(s) required for the propagation of feature annotation.</text>
</comment>
<dbReference type="EC" id="2.7.4.3" evidence="6 8"/>
<evidence type="ECO:0000256" key="8">
    <source>
        <dbReference type="RuleBase" id="RU003331"/>
    </source>
</evidence>
<evidence type="ECO:0000313" key="10">
    <source>
        <dbReference type="EMBL" id="AKQ04550.1"/>
    </source>
</evidence>
<dbReference type="NCBIfam" id="TIGR01351">
    <property type="entry name" value="adk"/>
    <property type="match status" value="1"/>
</dbReference>
<feature type="binding site" evidence="6">
    <location>
        <begin position="87"/>
        <end position="90"/>
    </location>
    <ligand>
        <name>AMP</name>
        <dbReference type="ChEBI" id="CHEBI:456215"/>
    </ligand>
</feature>
<comment type="pathway">
    <text evidence="6">Purine metabolism; AMP biosynthesis via salvage pathway; AMP from ADP: step 1/1.</text>
</comment>
<dbReference type="GO" id="GO:0044209">
    <property type="term" value="P:AMP salvage"/>
    <property type="evidence" value="ECO:0007669"/>
    <property type="project" value="UniProtKB-UniRule"/>
</dbReference>
<keyword evidence="4 6" id="KW-0418">Kinase</keyword>
<feature type="binding site" evidence="6">
    <location>
        <begin position="59"/>
        <end position="61"/>
    </location>
    <ligand>
        <name>AMP</name>
        <dbReference type="ChEBI" id="CHEBI:456215"/>
    </ligand>
</feature>
<protein>
    <recommendedName>
        <fullName evidence="6 8">Adenylate kinase</fullName>
        <shortName evidence="6">AK</shortName>
        <ecNumber evidence="6 8">2.7.4.3</ecNumber>
    </recommendedName>
    <alternativeName>
        <fullName evidence="6">ATP-AMP transphosphorylase</fullName>
    </alternativeName>
    <alternativeName>
        <fullName evidence="6">ATP:AMP phosphotransferase</fullName>
    </alternativeName>
    <alternativeName>
        <fullName evidence="6">Adenylate monophosphate kinase</fullName>
    </alternativeName>
</protein>
<dbReference type="InterPro" id="IPR033690">
    <property type="entry name" value="Adenylat_kinase_CS"/>
</dbReference>
<feature type="binding site" evidence="6">
    <location>
        <position position="174"/>
    </location>
    <ligand>
        <name>AMP</name>
        <dbReference type="ChEBI" id="CHEBI:456215"/>
    </ligand>
</feature>
<accession>A0A0H4TCE6</accession>
<evidence type="ECO:0000256" key="5">
    <source>
        <dbReference type="ARBA" id="ARBA00022840"/>
    </source>
</evidence>
<reference evidence="10" key="1">
    <citation type="journal article" date="2015" name="ISME J.">
        <title>Aquifer environment selects for microbial species cohorts in sediment and groundwater.</title>
        <authorList>
            <person name="Hug L.A."/>
            <person name="Thomas B.C."/>
            <person name="Brown C.T."/>
            <person name="Frischkorn K.R."/>
            <person name="Williams K.H."/>
            <person name="Tringe S.G."/>
            <person name="Banfield J.F."/>
        </authorList>
    </citation>
    <scope>NUCLEOTIDE SEQUENCE</scope>
</reference>
<dbReference type="Pfam" id="PF00406">
    <property type="entry name" value="ADK"/>
    <property type="match status" value="1"/>
</dbReference>
<comment type="catalytic activity">
    <reaction evidence="6 8">
        <text>AMP + ATP = 2 ADP</text>
        <dbReference type="Rhea" id="RHEA:12973"/>
        <dbReference type="ChEBI" id="CHEBI:30616"/>
        <dbReference type="ChEBI" id="CHEBI:456215"/>
        <dbReference type="ChEBI" id="CHEBI:456216"/>
        <dbReference type="EC" id="2.7.4.3"/>
    </reaction>
</comment>
<dbReference type="AlphaFoldDB" id="A0A0H4TCE6"/>
<evidence type="ECO:0000256" key="7">
    <source>
        <dbReference type="RuleBase" id="RU003330"/>
    </source>
</evidence>
<dbReference type="FunFam" id="3.40.50.300:FF:000106">
    <property type="entry name" value="Adenylate kinase mitochondrial"/>
    <property type="match status" value="1"/>
</dbReference>
<evidence type="ECO:0000259" key="9">
    <source>
        <dbReference type="Pfam" id="PF05191"/>
    </source>
</evidence>
<dbReference type="HAMAP" id="MF_00235">
    <property type="entry name" value="Adenylate_kinase_Adk"/>
    <property type="match status" value="1"/>
</dbReference>
<dbReference type="EMBL" id="KT007044">
    <property type="protein sequence ID" value="AKQ04550.1"/>
    <property type="molecule type" value="Genomic_DNA"/>
</dbReference>
<dbReference type="GO" id="GO:0005524">
    <property type="term" value="F:ATP binding"/>
    <property type="evidence" value="ECO:0007669"/>
    <property type="project" value="UniProtKB-UniRule"/>
</dbReference>
<feature type="binding site" evidence="6">
    <location>
        <begin position="139"/>
        <end position="140"/>
    </location>
    <ligand>
        <name>ATP</name>
        <dbReference type="ChEBI" id="CHEBI:30616"/>
    </ligand>
</feature>
<keyword evidence="2 6" id="KW-0545">Nucleotide biosynthesis</keyword>
<feature type="binding site" evidence="6">
    <location>
        <position position="129"/>
    </location>
    <ligand>
        <name>ATP</name>
        <dbReference type="ChEBI" id="CHEBI:30616"/>
    </ligand>
</feature>
<evidence type="ECO:0000256" key="3">
    <source>
        <dbReference type="ARBA" id="ARBA00022741"/>
    </source>
</evidence>
<comment type="subunit">
    <text evidence="6 8">Monomer.</text>
</comment>
<dbReference type="InterPro" id="IPR007862">
    <property type="entry name" value="Adenylate_kinase_lid-dom"/>
</dbReference>
<dbReference type="InterPro" id="IPR027417">
    <property type="entry name" value="P-loop_NTPase"/>
</dbReference>
<organism evidence="10">
    <name type="scientific">uncultured Chloroflexi bacterium Rifle_16ft_4_minimus_6153</name>
    <dbReference type="NCBI Taxonomy" id="1665079"/>
    <lineage>
        <taxon>Bacteria</taxon>
        <taxon>Bacillati</taxon>
        <taxon>Chloroflexota</taxon>
        <taxon>environmental samples</taxon>
    </lineage>
</organism>
<feature type="binding site" evidence="6">
    <location>
        <position position="38"/>
    </location>
    <ligand>
        <name>AMP</name>
        <dbReference type="ChEBI" id="CHEBI:456215"/>
    </ligand>
</feature>
<feature type="binding site" evidence="6">
    <location>
        <position position="33"/>
    </location>
    <ligand>
        <name>AMP</name>
        <dbReference type="ChEBI" id="CHEBI:456215"/>
    </ligand>
</feature>
<comment type="function">
    <text evidence="6">Catalyzes the reversible transfer of the terminal phosphate group between ATP and AMP. Plays an important role in cellular energy homeostasis and in adenine nucleotide metabolism.</text>
</comment>
<evidence type="ECO:0000256" key="1">
    <source>
        <dbReference type="ARBA" id="ARBA00022679"/>
    </source>
</evidence>
<keyword evidence="1 6" id="KW-0808">Transferase</keyword>
<dbReference type="InterPro" id="IPR006259">
    <property type="entry name" value="Adenyl_kin_sub"/>
</dbReference>
<sequence length="221" mass="24106">MPNYILLLGGPGAGKGTQAQHLCQKFGLPQVASGDLFRDNLKRQTPLGQLARTYMDKGALVPDDVTIQMIRERLSQPDARPGALLDGFPRTVPQAEALDGLLAEFGGKVNVVLYVKVRDGVLLERLSGRWTCRGPLQHTYHLLFNPPKVAGKCDVDGTELFQRPDDTPEVQAKRIKVFFEQTAPLIAFYTRRGQLVEIDGEKSIAEVTAALITAAEAASAP</sequence>
<keyword evidence="6" id="KW-0963">Cytoplasm</keyword>
<feature type="domain" description="Adenylate kinase active site lid" evidence="9">
    <location>
        <begin position="129"/>
        <end position="165"/>
    </location>
</feature>
<proteinExistence type="inferred from homology"/>
<dbReference type="NCBIfam" id="NF001381">
    <property type="entry name" value="PRK00279.1-3"/>
    <property type="match status" value="1"/>
</dbReference>
<dbReference type="SUPFAM" id="SSF52540">
    <property type="entry name" value="P-loop containing nucleoside triphosphate hydrolases"/>
    <property type="match status" value="1"/>
</dbReference>
<feature type="binding site" evidence="6">
    <location>
        <begin position="12"/>
        <end position="17"/>
    </location>
    <ligand>
        <name>ATP</name>
        <dbReference type="ChEBI" id="CHEBI:30616"/>
    </ligand>
</feature>
<dbReference type="PROSITE" id="PS00113">
    <property type="entry name" value="ADENYLATE_KINASE"/>
    <property type="match status" value="1"/>
</dbReference>
<dbReference type="GO" id="GO:0005737">
    <property type="term" value="C:cytoplasm"/>
    <property type="evidence" value="ECO:0007669"/>
    <property type="project" value="UniProtKB-SubCell"/>
</dbReference>
<feature type="region of interest" description="NMP" evidence="6">
    <location>
        <begin position="32"/>
        <end position="61"/>
    </location>
</feature>
<evidence type="ECO:0000256" key="2">
    <source>
        <dbReference type="ARBA" id="ARBA00022727"/>
    </source>
</evidence>
<evidence type="ECO:0000256" key="6">
    <source>
        <dbReference type="HAMAP-Rule" id="MF_00235"/>
    </source>
</evidence>
<feature type="binding site" evidence="6">
    <location>
        <position position="163"/>
    </location>
    <ligand>
        <name>AMP</name>
        <dbReference type="ChEBI" id="CHEBI:456215"/>
    </ligand>
</feature>
<keyword evidence="5 6" id="KW-0067">ATP-binding</keyword>
<feature type="binding site" evidence="6">
    <location>
        <position position="94"/>
    </location>
    <ligand>
        <name>AMP</name>
        <dbReference type="ChEBI" id="CHEBI:456215"/>
    </ligand>
</feature>
<name>A0A0H4TCE6_9CHLR</name>
<dbReference type="InterPro" id="IPR000850">
    <property type="entry name" value="Adenylat/UMP-CMP_kin"/>
</dbReference>
<dbReference type="Gene3D" id="3.40.50.300">
    <property type="entry name" value="P-loop containing nucleotide triphosphate hydrolases"/>
    <property type="match status" value="1"/>
</dbReference>
<comment type="domain">
    <text evidence="6">Consists of three domains, a large central CORE domain and two small peripheral domains, NMPbind and LID, which undergo movements during catalysis. The LID domain closes over the site of phosphoryl transfer upon ATP binding. Assembling and dissambling the active center during each catalytic cycle provides an effective means to prevent ATP hydrolysis.</text>
</comment>
<comment type="similarity">
    <text evidence="6 7">Belongs to the adenylate kinase family.</text>
</comment>
<dbReference type="PRINTS" id="PR00094">
    <property type="entry name" value="ADENYLTKNASE"/>
</dbReference>
<dbReference type="UniPathway" id="UPA00588">
    <property type="reaction ID" value="UER00649"/>
</dbReference>